<evidence type="ECO:0000256" key="1">
    <source>
        <dbReference type="SAM" id="MobiDB-lite"/>
    </source>
</evidence>
<sequence>MAQRSKDFHAASNSDALALHDATRAPDRRACRCGKAITLDGNRQTCVDQSKSV</sequence>
<organism evidence="2 3">
    <name type="scientific">Bradyrhizobium vignae</name>
    <dbReference type="NCBI Taxonomy" id="1549949"/>
    <lineage>
        <taxon>Bacteria</taxon>
        <taxon>Pseudomonadati</taxon>
        <taxon>Pseudomonadota</taxon>
        <taxon>Alphaproteobacteria</taxon>
        <taxon>Hyphomicrobiales</taxon>
        <taxon>Nitrobacteraceae</taxon>
        <taxon>Bradyrhizobium</taxon>
    </lineage>
</organism>
<evidence type="ECO:0000313" key="2">
    <source>
        <dbReference type="EMBL" id="SPP95088.1"/>
    </source>
</evidence>
<feature type="region of interest" description="Disordered" evidence="1">
    <location>
        <begin position="1"/>
        <end position="21"/>
    </location>
</feature>
<proteinExistence type="predicted"/>
<protein>
    <submittedName>
        <fullName evidence="2">Uncharacterized protein</fullName>
    </submittedName>
</protein>
<accession>A0A2U3Q158</accession>
<dbReference type="KEGG" id="bvz:BRAD3257_4078"/>
<dbReference type="AlphaFoldDB" id="A0A2U3Q158"/>
<dbReference type="Proteomes" id="UP000246085">
    <property type="component" value="Chromosome BRAD3257"/>
</dbReference>
<gene>
    <name evidence="2" type="ORF">BRAD3257_4078</name>
</gene>
<evidence type="ECO:0000313" key="3">
    <source>
        <dbReference type="Proteomes" id="UP000246085"/>
    </source>
</evidence>
<dbReference type="EMBL" id="LS398110">
    <property type="protein sequence ID" value="SPP95088.1"/>
    <property type="molecule type" value="Genomic_DNA"/>
</dbReference>
<name>A0A2U3Q158_9BRAD</name>
<reference evidence="2 3" key="1">
    <citation type="submission" date="2018-03" db="EMBL/GenBank/DDBJ databases">
        <authorList>
            <person name="Gully D."/>
        </authorList>
    </citation>
    <scope>NUCLEOTIDE SEQUENCE [LARGE SCALE GENOMIC DNA]</scope>
    <source>
        <strain evidence="2">ORS3257</strain>
    </source>
</reference>